<dbReference type="InterPro" id="IPR045061">
    <property type="entry name" value="FtsZ/CetZ"/>
</dbReference>
<keyword evidence="1" id="KW-0547">Nucleotide-binding</keyword>
<dbReference type="Gene3D" id="3.40.50.1440">
    <property type="entry name" value="Tubulin/FtsZ, GTPase domain"/>
    <property type="match status" value="1"/>
</dbReference>
<dbReference type="eggNOG" id="KOG0231">
    <property type="taxonomic scope" value="Eukaryota"/>
</dbReference>
<dbReference type="EMBL" id="KK785011">
    <property type="protein sequence ID" value="KDO53559.1"/>
    <property type="molecule type" value="Genomic_DNA"/>
</dbReference>
<dbReference type="PANTHER" id="PTHR30314:SF29">
    <property type="entry name" value="CELL DIVISION PROTEIN FTSZ HOMOLOG 2-1, CHLOROPLASTIC-LIKE"/>
    <property type="match status" value="1"/>
</dbReference>
<dbReference type="GO" id="GO:0005525">
    <property type="term" value="F:GTP binding"/>
    <property type="evidence" value="ECO:0007669"/>
    <property type="project" value="UniProtKB-KW"/>
</dbReference>
<feature type="non-terminal residue" evidence="3">
    <location>
        <position position="1"/>
    </location>
</feature>
<reference evidence="3 4" key="1">
    <citation type="submission" date="2014-04" db="EMBL/GenBank/DDBJ databases">
        <authorList>
            <consortium name="International Citrus Genome Consortium"/>
            <person name="Gmitter F."/>
            <person name="Chen C."/>
            <person name="Farmerie W."/>
            <person name="Harkins T."/>
            <person name="Desany B."/>
            <person name="Mohiuddin M."/>
            <person name="Kodira C."/>
            <person name="Borodovsky M."/>
            <person name="Lomsadze A."/>
            <person name="Burns P."/>
            <person name="Jenkins J."/>
            <person name="Prochnik S."/>
            <person name="Shu S."/>
            <person name="Chapman J."/>
            <person name="Pitluck S."/>
            <person name="Schmutz J."/>
            <person name="Rokhsar D."/>
        </authorList>
    </citation>
    <scope>NUCLEOTIDE SEQUENCE</scope>
</reference>
<evidence type="ECO:0000256" key="2">
    <source>
        <dbReference type="ARBA" id="ARBA00023134"/>
    </source>
</evidence>
<dbReference type="AlphaFoldDB" id="A0A067EEF0"/>
<dbReference type="PaxDb" id="2711-XP_006470874.1"/>
<keyword evidence="4" id="KW-1185">Reference proteome</keyword>
<dbReference type="InterPro" id="IPR036525">
    <property type="entry name" value="Tubulin/FtsZ_GTPase_sf"/>
</dbReference>
<sequence length="415" mass="46008">VKDLAAKLQDHINFYIDIDTDRLLEKDSVTLDEALKTANNAVFLAVNAISTLSSDMHRKLIDIVHSNVKELKVSEIFKILGNYKEAKIGFGAGSNIKTSILQAIYDCPFIGAGVKELNGMVICVVATSNIIGNNDLQSFLHTFRQITEYTGETIVSFVHEPNLEPDLLVTTVVTLGLVEQASRKSSIFSRLAHHFPFVFNLLRRNHQQSNDTQGNSEFDNACVSEVIGPPDTSEIENKISNESVSEGFYNYSNDAPTLLTDYNNIDASSRSGQSEAEFYESRTEPSNLYDQIVEGTPFQRELLNSWNLGPGYQIAQQWAKERSADSRASTMIDNLGIFCLPVGVRASEELDFFCSQQQEPKTENDVKEPPTGASFDVMRDFYSTAATLLKGKTADVRKKQGVLSTRAASMLVICI</sequence>
<dbReference type="PANTHER" id="PTHR30314">
    <property type="entry name" value="CELL DIVISION PROTEIN FTSZ-RELATED"/>
    <property type="match status" value="1"/>
</dbReference>
<evidence type="ECO:0000256" key="1">
    <source>
        <dbReference type="ARBA" id="ARBA00022741"/>
    </source>
</evidence>
<dbReference type="GO" id="GO:0003924">
    <property type="term" value="F:GTPase activity"/>
    <property type="evidence" value="ECO:0007669"/>
    <property type="project" value="InterPro"/>
</dbReference>
<keyword evidence="2" id="KW-0342">GTP-binding</keyword>
<gene>
    <name evidence="3" type="ORF">CISIN_1g035901mg</name>
</gene>
<name>A0A067EEF0_CITSI</name>
<dbReference type="STRING" id="2711.A0A067EEF0"/>
<organism evidence="3 4">
    <name type="scientific">Citrus sinensis</name>
    <name type="common">Sweet orange</name>
    <name type="synonym">Citrus aurantium var. sinensis</name>
    <dbReference type="NCBI Taxonomy" id="2711"/>
    <lineage>
        <taxon>Eukaryota</taxon>
        <taxon>Viridiplantae</taxon>
        <taxon>Streptophyta</taxon>
        <taxon>Embryophyta</taxon>
        <taxon>Tracheophyta</taxon>
        <taxon>Spermatophyta</taxon>
        <taxon>Magnoliopsida</taxon>
        <taxon>eudicotyledons</taxon>
        <taxon>Gunneridae</taxon>
        <taxon>Pentapetalae</taxon>
        <taxon>rosids</taxon>
        <taxon>malvids</taxon>
        <taxon>Sapindales</taxon>
        <taxon>Rutaceae</taxon>
        <taxon>Aurantioideae</taxon>
        <taxon>Citrus</taxon>
    </lineage>
</organism>
<protein>
    <submittedName>
        <fullName evidence="3">Uncharacterized protein</fullName>
    </submittedName>
</protein>
<accession>A0A067EEF0</accession>
<evidence type="ECO:0000313" key="4">
    <source>
        <dbReference type="Proteomes" id="UP000027120"/>
    </source>
</evidence>
<evidence type="ECO:0000313" key="3">
    <source>
        <dbReference type="EMBL" id="KDO53559.1"/>
    </source>
</evidence>
<dbReference type="Proteomes" id="UP000027120">
    <property type="component" value="Unassembled WGS sequence"/>
</dbReference>
<proteinExistence type="predicted"/>
<dbReference type="SMR" id="A0A067EEF0"/>